<feature type="region of interest" description="Disordered" evidence="5">
    <location>
        <begin position="862"/>
        <end position="904"/>
    </location>
</feature>
<accession>A0A5F8GAV4</accession>
<dbReference type="RefSeq" id="XP_056674101.1">
    <property type="nucleotide sequence ID" value="XM_056818123.1"/>
</dbReference>
<dbReference type="InterPro" id="IPR002645">
    <property type="entry name" value="STAS_dom"/>
</dbReference>
<dbReference type="GO" id="GO:0005886">
    <property type="term" value="C:plasma membrane"/>
    <property type="evidence" value="ECO:0000318"/>
    <property type="project" value="GO_Central"/>
</dbReference>
<dbReference type="CDD" id="cd07042">
    <property type="entry name" value="STAS_SulP_like_sulfate_transporter"/>
    <property type="match status" value="1"/>
</dbReference>
<reference evidence="8 9" key="1">
    <citation type="journal article" date="2007" name="Nature">
        <title>Genome of the marsupial Monodelphis domestica reveals innovation in non-coding sequences.</title>
        <authorList>
            <person name="Mikkelsen T.S."/>
            <person name="Wakefield M.J."/>
            <person name="Aken B."/>
            <person name="Amemiya C.T."/>
            <person name="Chang J.L."/>
            <person name="Duke S."/>
            <person name="Garber M."/>
            <person name="Gentles A.J."/>
            <person name="Goodstadt L."/>
            <person name="Heger A."/>
            <person name="Jurka J."/>
            <person name="Kamal M."/>
            <person name="Mauceli E."/>
            <person name="Searle S.M."/>
            <person name="Sharpe T."/>
            <person name="Baker M.L."/>
            <person name="Batzer M.A."/>
            <person name="Benos P.V."/>
            <person name="Belov K."/>
            <person name="Clamp M."/>
            <person name="Cook A."/>
            <person name="Cuff J."/>
            <person name="Das R."/>
            <person name="Davidow L."/>
            <person name="Deakin J.E."/>
            <person name="Fazzari M.J."/>
            <person name="Glass J.L."/>
            <person name="Grabherr M."/>
            <person name="Greally J.M."/>
            <person name="Gu W."/>
            <person name="Hore T.A."/>
            <person name="Huttley G.A."/>
            <person name="Kleber M."/>
            <person name="Jirtle R.L."/>
            <person name="Koina E."/>
            <person name="Lee J.T."/>
            <person name="Mahony S."/>
            <person name="Marra M.A."/>
            <person name="Miller R.D."/>
            <person name="Nicholls R.D."/>
            <person name="Oda M."/>
            <person name="Papenfuss A.T."/>
            <person name="Parra Z.E."/>
            <person name="Pollock D.D."/>
            <person name="Ray D.A."/>
            <person name="Schein J.E."/>
            <person name="Speed T.P."/>
            <person name="Thompson K."/>
            <person name="VandeBerg J.L."/>
            <person name="Wade C.M."/>
            <person name="Walker J.A."/>
            <person name="Waters P.D."/>
            <person name="Webber C."/>
            <person name="Weidman J.R."/>
            <person name="Xie X."/>
            <person name="Zody M.C."/>
            <person name="Baldwin J."/>
            <person name="Abdouelleil A."/>
            <person name="Abdulkadir J."/>
            <person name="Abebe A."/>
            <person name="Abera B."/>
            <person name="Abreu J."/>
            <person name="Acer S.C."/>
            <person name="Aftuck L."/>
            <person name="Alexander A."/>
            <person name="An P."/>
            <person name="Anderson E."/>
            <person name="Anderson S."/>
            <person name="Arachi H."/>
            <person name="Azer M."/>
            <person name="Bachantsang P."/>
            <person name="Barry A."/>
            <person name="Bayul T."/>
            <person name="Berlin A."/>
            <person name="Bessette D."/>
            <person name="Bloom T."/>
            <person name="Bloom T."/>
            <person name="Boguslavskiy L."/>
            <person name="Bonnet C."/>
            <person name="Boukhgalter B."/>
            <person name="Bourzgui I."/>
            <person name="Brown A."/>
            <person name="Cahill P."/>
            <person name="Channer S."/>
            <person name="Cheshatsang Y."/>
            <person name="Chuda L."/>
            <person name="Citroen M."/>
            <person name="Collymore A."/>
            <person name="Cooke P."/>
            <person name="Costello M."/>
            <person name="D'Aco K."/>
            <person name="Daza R."/>
            <person name="De Haan G."/>
            <person name="DeGray S."/>
            <person name="DeMaso C."/>
            <person name="Dhargay N."/>
            <person name="Dooley K."/>
            <person name="Dooley E."/>
            <person name="Doricent M."/>
            <person name="Dorje P."/>
            <person name="Dorjee K."/>
            <person name="Dupes A."/>
            <person name="Elong R."/>
            <person name="Falk J."/>
            <person name="Farina A."/>
            <person name="Faro S."/>
            <person name="Ferguson D."/>
            <person name="Fisher S."/>
            <person name="Foley C.D."/>
            <person name="Franke A."/>
            <person name="Friedrich D."/>
            <person name="Gadbois L."/>
            <person name="Gearin G."/>
            <person name="Gearin C.R."/>
            <person name="Giannoukos G."/>
            <person name="Goode T."/>
            <person name="Graham J."/>
            <person name="Grandbois E."/>
            <person name="Grewal S."/>
            <person name="Gyaltsen K."/>
            <person name="Hafez N."/>
            <person name="Hagos B."/>
            <person name="Hall J."/>
            <person name="Henson C."/>
            <person name="Hollinger A."/>
            <person name="Honan T."/>
            <person name="Huard M.D."/>
            <person name="Hughes L."/>
            <person name="Hurhula B."/>
            <person name="Husby M.E."/>
            <person name="Kamat A."/>
            <person name="Kanga B."/>
            <person name="Kashin S."/>
            <person name="Khazanovich D."/>
            <person name="Kisner P."/>
            <person name="Lance K."/>
            <person name="Lara M."/>
            <person name="Lee W."/>
            <person name="Lennon N."/>
            <person name="Letendre F."/>
            <person name="LeVine R."/>
            <person name="Lipovsky A."/>
            <person name="Liu X."/>
            <person name="Liu J."/>
            <person name="Liu S."/>
            <person name="Lokyitsang T."/>
            <person name="Lokyitsang Y."/>
            <person name="Lubonja R."/>
            <person name="Lui A."/>
            <person name="MacDonald P."/>
            <person name="Magnisalis V."/>
            <person name="Maru K."/>
            <person name="Matthews C."/>
            <person name="McCusker W."/>
            <person name="McDonough S."/>
            <person name="Mehta T."/>
            <person name="Meldrim J."/>
            <person name="Meneus L."/>
            <person name="Mihai O."/>
            <person name="Mihalev A."/>
            <person name="Mihova T."/>
            <person name="Mittelman R."/>
            <person name="Mlenga V."/>
            <person name="Montmayeur A."/>
            <person name="Mulrain L."/>
            <person name="Navidi A."/>
            <person name="Naylor J."/>
            <person name="Negash T."/>
            <person name="Nguyen T."/>
            <person name="Nguyen N."/>
            <person name="Nicol R."/>
            <person name="Norbu C."/>
            <person name="Norbu N."/>
            <person name="Novod N."/>
            <person name="O'Neill B."/>
            <person name="Osman S."/>
            <person name="Markiewicz E."/>
            <person name="Oyono O.L."/>
            <person name="Patti C."/>
            <person name="Phunkhang P."/>
            <person name="Pierre F."/>
            <person name="Priest M."/>
            <person name="Raghuraman S."/>
            <person name="Rege F."/>
            <person name="Reyes R."/>
            <person name="Rise C."/>
            <person name="Rogov P."/>
            <person name="Ross K."/>
            <person name="Ryan E."/>
            <person name="Settipalli S."/>
            <person name="Shea T."/>
            <person name="Sherpa N."/>
            <person name="Shi L."/>
            <person name="Shih D."/>
            <person name="Sparrow T."/>
            <person name="Spaulding J."/>
            <person name="Stalker J."/>
            <person name="Stange-Thomann N."/>
            <person name="Stavropoulos S."/>
            <person name="Stone C."/>
            <person name="Strader C."/>
            <person name="Tesfaye S."/>
            <person name="Thomson T."/>
            <person name="Thoulutsang Y."/>
            <person name="Thoulutsang D."/>
            <person name="Topham K."/>
            <person name="Topping I."/>
            <person name="Tsamla T."/>
            <person name="Vassiliev H."/>
            <person name="Vo A."/>
            <person name="Wangchuk T."/>
            <person name="Wangdi T."/>
            <person name="Weiand M."/>
            <person name="Wilkinson J."/>
            <person name="Wilson A."/>
            <person name="Yadav S."/>
            <person name="Young G."/>
            <person name="Yu Q."/>
            <person name="Zembek L."/>
            <person name="Zhong D."/>
            <person name="Zimmer A."/>
            <person name="Zwirko Z."/>
            <person name="Jaffe D.B."/>
            <person name="Alvarez P."/>
            <person name="Brockman W."/>
            <person name="Butler J."/>
            <person name="Chin C."/>
            <person name="Gnerre S."/>
            <person name="MacCallum I."/>
            <person name="Graves J.A."/>
            <person name="Ponting C.P."/>
            <person name="Breen M."/>
            <person name="Samollow P.B."/>
            <person name="Lander E.S."/>
            <person name="Lindblad-Toh K."/>
        </authorList>
    </citation>
    <scope>NUCLEOTIDE SEQUENCE [LARGE SCALE GENOMIC DNA]</scope>
</reference>
<feature type="transmembrane region" description="Helical" evidence="6">
    <location>
        <begin position="177"/>
        <end position="200"/>
    </location>
</feature>
<dbReference type="GeneTree" id="ENSGT01150000286920"/>
<dbReference type="KEGG" id="mdo:100028772"/>
<dbReference type="InterPro" id="IPR036513">
    <property type="entry name" value="STAS_dom_sf"/>
</dbReference>
<proteinExistence type="predicted"/>
<dbReference type="Gene3D" id="3.30.750.24">
    <property type="entry name" value="STAS domain"/>
    <property type="match status" value="1"/>
</dbReference>
<evidence type="ECO:0000256" key="4">
    <source>
        <dbReference type="ARBA" id="ARBA00023136"/>
    </source>
</evidence>
<dbReference type="GO" id="GO:1902358">
    <property type="term" value="P:sulfate transmembrane transport"/>
    <property type="evidence" value="ECO:0000318"/>
    <property type="project" value="GO_Central"/>
</dbReference>
<evidence type="ECO:0000256" key="5">
    <source>
        <dbReference type="SAM" id="MobiDB-lite"/>
    </source>
</evidence>
<sequence length="1007" mass="114654">MSLNTKQKTGGRYVYDVKREVYNEESFQKEHRRKGPSSGNVDINITTIKHRVQCRCSWKRFKNIAFGIFPILEWMYVYRFKDWLLGDLLAGLNVGLVQVPQVSSTGCHELITSGSIVEGTKNLNNVHWRHNSQQQCLILAVLIRMLIPPLNISYASFCCSLIYIIFGTSHHMSIGNFFLVSALTVNVLKRILFNSGHLLMGTFVRGDFEDPAYSVDYERALAIMQAVTFLTGLIQLLIGVLRLDFFTKYLPDTLINAYLAATALHVMMSQLCFIFGIMVRFHCGAISFFYNLVNYCIALPRANSTSILLFLICMVALRVNKCIKISFKRYPIEFPMEFVLIVCFTIIANKIHMNTETSKNIVEMIPYSFLYPEPVELGLLHYVVCHALSLSIVSYVLLLFTGKKLASLHNYNINPNQELVAIGLCNLISSFFKCFVFTSDIARTVIQEKSGGRQQFAALIGAGITLLVMLKMGHYFFALPNAVLAGIVLSNVLPFLATVMDLPDLWKQNQHDFVIWIVTFLSVLCLGLDIGLLISVVFTFFITTVQSHRATVLVLGQIPNTNIYRSFADYREAVYIPGVKIFQFCTAITFVNVEEIKQALLKEVDLKTVPLSDEDLRLLFSENRSEIDENIFKCSCNCDEPEPPPRIAYTEHLENKSESDSSSIDMFDCSPFEVPNTSRSMSEEQMAYMMSHSNLRHLISKEEIEKIWDPSHSTINSSGAQLLMPSPSNIEHGEIPFRNKHDPGKLNSDVSFISTIHTIILDFTMVNFVDVKAIQVIRQICNAFYNIDVLVLLAGCHPMIVKTFERNDFFDTGITKAQLFLSLHDAVLFALGKKFLETTDDEQDYIMKGTLNSLPSSQILESESKRNLFSASPKGKSRRTEQSREGSPSPKKKQFSPGLYQDDTQLESKELDERVLLETQMDPDFEVHLDLGPDLDFNLHQETETDPEFEIETRHAINVSDSDSECQGDDQLYSIPQQRPYFFDNRDTQNRDFHDIWSQDWKYLNKS</sequence>
<evidence type="ECO:0000256" key="1">
    <source>
        <dbReference type="ARBA" id="ARBA00004141"/>
    </source>
</evidence>
<dbReference type="Pfam" id="PF00916">
    <property type="entry name" value="Sulfate_transp"/>
    <property type="match status" value="1"/>
</dbReference>
<evidence type="ECO:0000313" key="8">
    <source>
        <dbReference type="Ensembl" id="ENSMODP00000044638.1"/>
    </source>
</evidence>
<dbReference type="InterPro" id="IPR001902">
    <property type="entry name" value="SLC26A/SulP_fam"/>
</dbReference>
<dbReference type="GO" id="GO:0015116">
    <property type="term" value="F:sulfate transmembrane transporter activity"/>
    <property type="evidence" value="ECO:0000318"/>
    <property type="project" value="GO_Central"/>
</dbReference>
<dbReference type="STRING" id="13616.ENSMODP00000044638"/>
<reference evidence="8" key="2">
    <citation type="submission" date="2025-08" db="UniProtKB">
        <authorList>
            <consortium name="Ensembl"/>
        </authorList>
    </citation>
    <scope>IDENTIFICATION</scope>
</reference>
<dbReference type="Bgee" id="ENSMODG00000013715">
    <property type="expression patterns" value="Expressed in spermatocyte and 3 other cell types or tissues"/>
</dbReference>
<dbReference type="InterPro" id="IPR011547">
    <property type="entry name" value="SLC26A/SulP_dom"/>
</dbReference>
<dbReference type="AlphaFoldDB" id="A0A5F8GAV4"/>
<feature type="transmembrane region" description="Helical" evidence="6">
    <location>
        <begin position="255"/>
        <end position="278"/>
    </location>
</feature>
<feature type="transmembrane region" description="Helical" evidence="6">
    <location>
        <begin position="220"/>
        <end position="243"/>
    </location>
</feature>
<feature type="transmembrane region" description="Helical" evidence="6">
    <location>
        <begin position="330"/>
        <end position="348"/>
    </location>
</feature>
<keyword evidence="3 6" id="KW-1133">Transmembrane helix</keyword>
<keyword evidence="4 6" id="KW-0472">Membrane</keyword>
<feature type="domain" description="STAS" evidence="7">
    <location>
        <begin position="569"/>
        <end position="830"/>
    </location>
</feature>
<dbReference type="PROSITE" id="PS50801">
    <property type="entry name" value="STAS"/>
    <property type="match status" value="1"/>
</dbReference>
<dbReference type="InParanoid" id="A0A5F8GAV4"/>
<keyword evidence="9" id="KW-1185">Reference proteome</keyword>
<dbReference type="Proteomes" id="UP000002280">
    <property type="component" value="Chromosome 2"/>
</dbReference>
<feature type="transmembrane region" description="Helical" evidence="6">
    <location>
        <begin position="379"/>
        <end position="400"/>
    </location>
</feature>
<dbReference type="RefSeq" id="XP_007483827.1">
    <property type="nucleotide sequence ID" value="XM_007483765.3"/>
</dbReference>
<feature type="transmembrane region" description="Helical" evidence="6">
    <location>
        <begin position="483"/>
        <end position="502"/>
    </location>
</feature>
<comment type="subcellular location">
    <subcellularLocation>
        <location evidence="1">Membrane</location>
        <topology evidence="1">Multi-pass membrane protein</topology>
    </subcellularLocation>
</comment>
<dbReference type="GO" id="GO:1902476">
    <property type="term" value="P:chloride transmembrane transport"/>
    <property type="evidence" value="ECO:0000318"/>
    <property type="project" value="GO_Central"/>
</dbReference>
<dbReference type="FunCoup" id="A0A5F8GAV4">
    <property type="interactions" value="40"/>
</dbReference>
<dbReference type="GO" id="GO:0140900">
    <property type="term" value="F:chloride:bicarbonate antiporter activity"/>
    <property type="evidence" value="ECO:0000318"/>
    <property type="project" value="GO_Central"/>
</dbReference>
<organism evidence="8 9">
    <name type="scientific">Monodelphis domestica</name>
    <name type="common">Gray short-tailed opossum</name>
    <dbReference type="NCBI Taxonomy" id="13616"/>
    <lineage>
        <taxon>Eukaryota</taxon>
        <taxon>Metazoa</taxon>
        <taxon>Chordata</taxon>
        <taxon>Craniata</taxon>
        <taxon>Vertebrata</taxon>
        <taxon>Euteleostomi</taxon>
        <taxon>Mammalia</taxon>
        <taxon>Metatheria</taxon>
        <taxon>Didelphimorphia</taxon>
        <taxon>Didelphidae</taxon>
        <taxon>Monodelphis</taxon>
    </lineage>
</organism>
<dbReference type="Pfam" id="PF01740">
    <property type="entry name" value="STAS"/>
    <property type="match status" value="1"/>
</dbReference>
<evidence type="ECO:0000313" key="9">
    <source>
        <dbReference type="Proteomes" id="UP000002280"/>
    </source>
</evidence>
<name>A0A5F8GAV4_MONDO</name>
<feature type="transmembrane region" description="Helical" evidence="6">
    <location>
        <begin position="514"/>
        <end position="542"/>
    </location>
</feature>
<feature type="transmembrane region" description="Helical" evidence="6">
    <location>
        <begin position="137"/>
        <end position="165"/>
    </location>
</feature>
<dbReference type="OrthoDB" id="288203at2759"/>
<evidence type="ECO:0000259" key="7">
    <source>
        <dbReference type="PROSITE" id="PS50801"/>
    </source>
</evidence>
<dbReference type="GO" id="GO:0019531">
    <property type="term" value="F:oxalate transmembrane transporter activity"/>
    <property type="evidence" value="ECO:0000318"/>
    <property type="project" value="GO_Central"/>
</dbReference>
<evidence type="ECO:0000256" key="3">
    <source>
        <dbReference type="ARBA" id="ARBA00022989"/>
    </source>
</evidence>
<keyword evidence="2 6" id="KW-0812">Transmembrane</keyword>
<dbReference type="CTD" id="116369"/>
<dbReference type="RefSeq" id="XP_007483828.1">
    <property type="nucleotide sequence ID" value="XM_007483766.3"/>
</dbReference>
<gene>
    <name evidence="8" type="primary">SLC26A8</name>
</gene>
<protein>
    <submittedName>
        <fullName evidence="8">Solute carrier family 26 member 8</fullName>
    </submittedName>
</protein>
<feature type="transmembrane region" description="Helical" evidence="6">
    <location>
        <begin position="298"/>
        <end position="318"/>
    </location>
</feature>
<dbReference type="SUPFAM" id="SSF52091">
    <property type="entry name" value="SpoIIaa-like"/>
    <property type="match status" value="1"/>
</dbReference>
<dbReference type="RefSeq" id="XP_056674102.1">
    <property type="nucleotide sequence ID" value="XM_056818124.1"/>
</dbReference>
<dbReference type="GeneID" id="100028772"/>
<feature type="transmembrane region" description="Helical" evidence="6">
    <location>
        <begin position="61"/>
        <end position="78"/>
    </location>
</feature>
<dbReference type="Ensembl" id="ENSMODT00000075227.1">
    <property type="protein sequence ID" value="ENSMODP00000044638.1"/>
    <property type="gene ID" value="ENSMODG00000013715.4"/>
</dbReference>
<evidence type="ECO:0000256" key="6">
    <source>
        <dbReference type="SAM" id="Phobius"/>
    </source>
</evidence>
<evidence type="ECO:0000256" key="2">
    <source>
        <dbReference type="ARBA" id="ARBA00022692"/>
    </source>
</evidence>
<feature type="transmembrane region" description="Helical" evidence="6">
    <location>
        <begin position="456"/>
        <end position="477"/>
    </location>
</feature>
<dbReference type="PANTHER" id="PTHR11814">
    <property type="entry name" value="SULFATE TRANSPORTER"/>
    <property type="match status" value="1"/>
</dbReference>
<reference evidence="8" key="3">
    <citation type="submission" date="2025-09" db="UniProtKB">
        <authorList>
            <consortium name="Ensembl"/>
        </authorList>
    </citation>
    <scope>IDENTIFICATION</scope>
</reference>